<dbReference type="InterPro" id="IPR003500">
    <property type="entry name" value="RpiB_LacA_LacB"/>
</dbReference>
<dbReference type="SUPFAM" id="SSF89623">
    <property type="entry name" value="Ribose/Galactose isomerase RpiB/AlsB"/>
    <property type="match status" value="1"/>
</dbReference>
<keyword evidence="2 5" id="KW-0413">Isomerase</keyword>
<organism evidence="5 6">
    <name type="scientific">Stakelama sediminis</name>
    <dbReference type="NCBI Taxonomy" id="463200"/>
    <lineage>
        <taxon>Bacteria</taxon>
        <taxon>Pseudomonadati</taxon>
        <taxon>Pseudomonadota</taxon>
        <taxon>Alphaproteobacteria</taxon>
        <taxon>Sphingomonadales</taxon>
        <taxon>Sphingomonadaceae</taxon>
        <taxon>Stakelama</taxon>
    </lineage>
</organism>
<evidence type="ECO:0000256" key="2">
    <source>
        <dbReference type="ARBA" id="ARBA00023235"/>
    </source>
</evidence>
<evidence type="ECO:0000256" key="1">
    <source>
        <dbReference type="ARBA" id="ARBA00008754"/>
    </source>
</evidence>
<feature type="binding site" evidence="4">
    <location>
        <position position="133"/>
    </location>
    <ligand>
        <name>D-ribulose 5-phosphate</name>
        <dbReference type="ChEBI" id="CHEBI:58121"/>
    </ligand>
</feature>
<feature type="active site" description="Proton acceptor" evidence="3">
    <location>
        <position position="66"/>
    </location>
</feature>
<dbReference type="GO" id="GO:0004751">
    <property type="term" value="F:ribose-5-phosphate isomerase activity"/>
    <property type="evidence" value="ECO:0007669"/>
    <property type="project" value="UniProtKB-EC"/>
</dbReference>
<proteinExistence type="inferred from homology"/>
<dbReference type="AlphaFoldDB" id="A0A840YWH9"/>
<dbReference type="NCBIfam" id="NF004051">
    <property type="entry name" value="PRK05571.1"/>
    <property type="match status" value="1"/>
</dbReference>
<dbReference type="NCBIfam" id="TIGR00689">
    <property type="entry name" value="rpiB_lacA_lacB"/>
    <property type="match status" value="1"/>
</dbReference>
<evidence type="ECO:0000256" key="4">
    <source>
        <dbReference type="PIRSR" id="PIRSR005384-2"/>
    </source>
</evidence>
<evidence type="ECO:0000313" key="6">
    <source>
        <dbReference type="Proteomes" id="UP000554342"/>
    </source>
</evidence>
<evidence type="ECO:0000313" key="5">
    <source>
        <dbReference type="EMBL" id="MBB5717993.1"/>
    </source>
</evidence>
<feature type="binding site" evidence="4">
    <location>
        <begin position="9"/>
        <end position="10"/>
    </location>
    <ligand>
        <name>D-ribulose 5-phosphate</name>
        <dbReference type="ChEBI" id="CHEBI:58121"/>
    </ligand>
</feature>
<sequence>MTTIAIACDHAAWQLKDELAAWLRDAGHDVTDLGTNGPESVDYPDYGYRLGEAIADGQAAFGVALCGSGIGISIAVNRNPACRAALVNEPLSARLAREHNDANVIALGARLTGIEMAKACIETFLATDFLGDRHQRRVDKLGQPKN</sequence>
<dbReference type="PIRSF" id="PIRSF005384">
    <property type="entry name" value="RpiB_LacA_B"/>
    <property type="match status" value="1"/>
</dbReference>
<evidence type="ECO:0000256" key="3">
    <source>
        <dbReference type="PIRSR" id="PIRSR005384-1"/>
    </source>
</evidence>
<dbReference type="GO" id="GO:0005975">
    <property type="term" value="P:carbohydrate metabolic process"/>
    <property type="evidence" value="ECO:0007669"/>
    <property type="project" value="InterPro"/>
</dbReference>
<reference evidence="5 6" key="1">
    <citation type="submission" date="2020-08" db="EMBL/GenBank/DDBJ databases">
        <title>Genomic Encyclopedia of Type Strains, Phase IV (KMG-IV): sequencing the most valuable type-strain genomes for metagenomic binning, comparative biology and taxonomic classification.</title>
        <authorList>
            <person name="Goeker M."/>
        </authorList>
    </citation>
    <scope>NUCLEOTIDE SEQUENCE [LARGE SCALE GENOMIC DNA]</scope>
    <source>
        <strain evidence="5 6">DSM 27203</strain>
    </source>
</reference>
<dbReference type="EC" id="5.3.1.6" evidence="5"/>
<protein>
    <submittedName>
        <fullName evidence="5">Ribose 5-phosphate isomerase B</fullName>
        <ecNumber evidence="5">5.3.1.6</ecNumber>
    </submittedName>
</protein>
<comment type="similarity">
    <text evidence="1">Belongs to the LacAB/RpiB family.</text>
</comment>
<accession>A0A840YWH9</accession>
<dbReference type="EMBL" id="JACIJI010000001">
    <property type="protein sequence ID" value="MBB5717993.1"/>
    <property type="molecule type" value="Genomic_DNA"/>
</dbReference>
<gene>
    <name evidence="5" type="ORF">FHR23_000900</name>
</gene>
<feature type="binding site" evidence="4">
    <location>
        <begin position="67"/>
        <end position="71"/>
    </location>
    <ligand>
        <name>D-ribulose 5-phosphate</name>
        <dbReference type="ChEBI" id="CHEBI:58121"/>
    </ligand>
</feature>
<dbReference type="PANTHER" id="PTHR30345:SF0">
    <property type="entry name" value="DNA DAMAGE-REPAIR_TOLERATION PROTEIN DRT102"/>
    <property type="match status" value="1"/>
</dbReference>
<feature type="active site" description="Proton donor" evidence="3">
    <location>
        <position position="99"/>
    </location>
</feature>
<dbReference type="Gene3D" id="3.40.1400.10">
    <property type="entry name" value="Sugar-phosphate isomerase, RpiB/LacA/LacB"/>
    <property type="match status" value="1"/>
</dbReference>
<dbReference type="NCBIfam" id="TIGR01120">
    <property type="entry name" value="rpiB"/>
    <property type="match status" value="1"/>
</dbReference>
<dbReference type="RefSeq" id="WP_184001690.1">
    <property type="nucleotide sequence ID" value="NZ_BAABIF010000004.1"/>
</dbReference>
<dbReference type="InterPro" id="IPR004785">
    <property type="entry name" value="RpiB"/>
</dbReference>
<feature type="binding site" evidence="4">
    <location>
        <position position="110"/>
    </location>
    <ligand>
        <name>D-ribulose 5-phosphate</name>
        <dbReference type="ChEBI" id="CHEBI:58121"/>
    </ligand>
</feature>
<dbReference type="InterPro" id="IPR036569">
    <property type="entry name" value="RpiB_LacA_LacB_sf"/>
</dbReference>
<feature type="binding site" evidence="4">
    <location>
        <position position="137"/>
    </location>
    <ligand>
        <name>D-ribulose 5-phosphate</name>
        <dbReference type="ChEBI" id="CHEBI:58121"/>
    </ligand>
</feature>
<dbReference type="PANTHER" id="PTHR30345">
    <property type="entry name" value="RIBOSE-5-PHOSPHATE ISOMERASE B"/>
    <property type="match status" value="1"/>
</dbReference>
<name>A0A840YWH9_9SPHN</name>
<dbReference type="Pfam" id="PF02502">
    <property type="entry name" value="LacAB_rpiB"/>
    <property type="match status" value="1"/>
</dbReference>
<feature type="binding site" evidence="4">
    <location>
        <position position="100"/>
    </location>
    <ligand>
        <name>D-ribulose 5-phosphate</name>
        <dbReference type="ChEBI" id="CHEBI:58121"/>
    </ligand>
</feature>
<comment type="caution">
    <text evidence="5">The sequence shown here is derived from an EMBL/GenBank/DDBJ whole genome shotgun (WGS) entry which is preliminary data.</text>
</comment>
<dbReference type="Proteomes" id="UP000554342">
    <property type="component" value="Unassembled WGS sequence"/>
</dbReference>
<keyword evidence="6" id="KW-1185">Reference proteome</keyword>